<keyword evidence="4" id="KW-1185">Reference proteome</keyword>
<evidence type="ECO:0000259" key="2">
    <source>
        <dbReference type="PROSITE" id="PS50943"/>
    </source>
</evidence>
<feature type="domain" description="HTH cro/C1-type" evidence="2">
    <location>
        <begin position="14"/>
        <end position="60"/>
    </location>
</feature>
<protein>
    <submittedName>
        <fullName evidence="3">XRE family transcriptional regulator</fullName>
    </submittedName>
</protein>
<dbReference type="EMBL" id="QZEW01000026">
    <property type="protein sequence ID" value="RJL18236.1"/>
    <property type="molecule type" value="Genomic_DNA"/>
</dbReference>
<dbReference type="InterPro" id="IPR001387">
    <property type="entry name" value="Cro/C1-type_HTH"/>
</dbReference>
<dbReference type="Gene3D" id="1.10.260.40">
    <property type="entry name" value="lambda repressor-like DNA-binding domains"/>
    <property type="match status" value="1"/>
</dbReference>
<dbReference type="AlphaFoldDB" id="A0A419A8M1"/>
<accession>A0A419A8M1</accession>
<gene>
    <name evidence="3" type="ORF">D3P05_07800</name>
</gene>
<dbReference type="RefSeq" id="WP_119897614.1">
    <property type="nucleotide sequence ID" value="NZ_QNRC01000013.1"/>
</dbReference>
<evidence type="ECO:0000313" key="4">
    <source>
        <dbReference type="Proteomes" id="UP000283587"/>
    </source>
</evidence>
<dbReference type="SMART" id="SM00530">
    <property type="entry name" value="HTH_XRE"/>
    <property type="match status" value="1"/>
</dbReference>
<reference evidence="4" key="1">
    <citation type="submission" date="2018-09" db="EMBL/GenBank/DDBJ databases">
        <title>Paracoccus onubensis nov. sp. a moderate halophilic bacterium isolated from Gruta de las Maravillas (Aracena, Spain).</title>
        <authorList>
            <person name="Jurado V."/>
            <person name="Gutierrez-Patricio S."/>
            <person name="Gonzalez-Pimentel J.L."/>
            <person name="Miller A.Z."/>
            <person name="Laiz L."/>
            <person name="Saiz-Jimenez C."/>
        </authorList>
    </citation>
    <scope>NUCLEOTIDE SEQUENCE [LARGE SCALE GENOMIC DNA]</scope>
    <source>
        <strain evidence="4">DSM 26381</strain>
    </source>
</reference>
<organism evidence="3 4">
    <name type="scientific">Paracoccus siganidrum</name>
    <dbReference type="NCBI Taxonomy" id="1276757"/>
    <lineage>
        <taxon>Bacteria</taxon>
        <taxon>Pseudomonadati</taxon>
        <taxon>Pseudomonadota</taxon>
        <taxon>Alphaproteobacteria</taxon>
        <taxon>Rhodobacterales</taxon>
        <taxon>Paracoccaceae</taxon>
        <taxon>Paracoccus</taxon>
    </lineage>
</organism>
<comment type="caution">
    <text evidence="3">The sequence shown here is derived from an EMBL/GenBank/DDBJ whole genome shotgun (WGS) entry which is preliminary data.</text>
</comment>
<dbReference type="Proteomes" id="UP000283587">
    <property type="component" value="Unassembled WGS sequence"/>
</dbReference>
<dbReference type="GO" id="GO:0003677">
    <property type="term" value="F:DNA binding"/>
    <property type="evidence" value="ECO:0007669"/>
    <property type="project" value="InterPro"/>
</dbReference>
<dbReference type="Pfam" id="PF01381">
    <property type="entry name" value="HTH_3"/>
    <property type="match status" value="1"/>
</dbReference>
<proteinExistence type="predicted"/>
<name>A0A419A8M1_9RHOB</name>
<evidence type="ECO:0000256" key="1">
    <source>
        <dbReference type="SAM" id="MobiDB-lite"/>
    </source>
</evidence>
<dbReference type="CDD" id="cd00093">
    <property type="entry name" value="HTH_XRE"/>
    <property type="match status" value="1"/>
</dbReference>
<evidence type="ECO:0000313" key="3">
    <source>
        <dbReference type="EMBL" id="RJL18236.1"/>
    </source>
</evidence>
<feature type="compositionally biased region" description="Polar residues" evidence="1">
    <location>
        <begin position="56"/>
        <end position="70"/>
    </location>
</feature>
<dbReference type="PROSITE" id="PS50943">
    <property type="entry name" value="HTH_CROC1"/>
    <property type="match status" value="1"/>
</dbReference>
<dbReference type="SUPFAM" id="SSF47413">
    <property type="entry name" value="lambda repressor-like DNA-binding domains"/>
    <property type="match status" value="1"/>
</dbReference>
<dbReference type="OrthoDB" id="7582299at2"/>
<feature type="region of interest" description="Disordered" evidence="1">
    <location>
        <begin position="51"/>
        <end position="85"/>
    </location>
</feature>
<sequence>MATLRHHLETSGETQAAFAQRINIQQGTVSKLARGVMLPSLKLAQKIERATDGQVPVSSWNAIDTNPNQETSHDHTSQKPASDAA</sequence>
<dbReference type="InterPro" id="IPR010982">
    <property type="entry name" value="Lambda_DNA-bd_dom_sf"/>
</dbReference>